<comment type="caution">
    <text evidence="2">The sequence shown here is derived from an EMBL/GenBank/DDBJ whole genome shotgun (WGS) entry which is preliminary data.</text>
</comment>
<reference evidence="2 3" key="1">
    <citation type="submission" date="2019-12" db="EMBL/GenBank/DDBJ databases">
        <authorList>
            <person name="Alioto T."/>
            <person name="Alioto T."/>
            <person name="Gomez Garrido J."/>
        </authorList>
    </citation>
    <scope>NUCLEOTIDE SEQUENCE [LARGE SCALE GENOMIC DNA]</scope>
</reference>
<evidence type="ECO:0000256" key="1">
    <source>
        <dbReference type="SAM" id="Phobius"/>
    </source>
</evidence>
<keyword evidence="1" id="KW-0472">Membrane</keyword>
<organism evidence="2 3">
    <name type="scientific">Olea europaea subsp. europaea</name>
    <dbReference type="NCBI Taxonomy" id="158383"/>
    <lineage>
        <taxon>Eukaryota</taxon>
        <taxon>Viridiplantae</taxon>
        <taxon>Streptophyta</taxon>
        <taxon>Embryophyta</taxon>
        <taxon>Tracheophyta</taxon>
        <taxon>Spermatophyta</taxon>
        <taxon>Magnoliopsida</taxon>
        <taxon>eudicotyledons</taxon>
        <taxon>Gunneridae</taxon>
        <taxon>Pentapetalae</taxon>
        <taxon>asterids</taxon>
        <taxon>lamiids</taxon>
        <taxon>Lamiales</taxon>
        <taxon>Oleaceae</taxon>
        <taxon>Oleeae</taxon>
        <taxon>Olea</taxon>
    </lineage>
</organism>
<dbReference type="PANTHER" id="PTHR37244:SF1">
    <property type="entry name" value="NADP-SPECIFIC GLUTAMATE DEHYDROGENASE"/>
    <property type="match status" value="1"/>
</dbReference>
<dbReference type="OrthoDB" id="2016101at2759"/>
<dbReference type="PANTHER" id="PTHR37244">
    <property type="entry name" value="NADP-SPECIFIC GLUTAMATE DEHYDROGENASE"/>
    <property type="match status" value="1"/>
</dbReference>
<gene>
    <name evidence="2" type="ORF">OLEA9_A010252</name>
</gene>
<evidence type="ECO:0000313" key="3">
    <source>
        <dbReference type="Proteomes" id="UP000594638"/>
    </source>
</evidence>
<protein>
    <submittedName>
        <fullName evidence="2">C-terminal binding AN-like isoform X2</fullName>
    </submittedName>
</protein>
<dbReference type="AlphaFoldDB" id="A0A8S0PFT8"/>
<dbReference type="Gramene" id="OE9A010252T1">
    <property type="protein sequence ID" value="OE9A010252C1"/>
    <property type="gene ID" value="OE9A010252"/>
</dbReference>
<keyword evidence="1" id="KW-0812">Transmembrane</keyword>
<dbReference type="EMBL" id="CACTIH010000021">
    <property type="protein sequence ID" value="CAA2934993.1"/>
    <property type="molecule type" value="Genomic_DNA"/>
</dbReference>
<proteinExistence type="predicted"/>
<sequence>MDKKKDESYLTIYKPSNFTGGISLEINGTRVPSSDKVSITLDGIVWLSGPMEFEVCENGKELILCGSLWRVVATARANGSFLKNDSRTGRSINCYSAASKANGRSTFFQPKLGVSSPSMEGMLNAIFEDKEMGKEQRSVDNGLLWQRKPQFIEADVDEYETDGNAECSYYSEDMYPREDGQLRWFNAGVRVGVGIGLGMGLGVGIGVGLLMRSYQATTRNFRRSFF</sequence>
<dbReference type="Proteomes" id="UP000594638">
    <property type="component" value="Unassembled WGS sequence"/>
</dbReference>
<evidence type="ECO:0000313" key="2">
    <source>
        <dbReference type="EMBL" id="CAA2934993.1"/>
    </source>
</evidence>
<feature type="transmembrane region" description="Helical" evidence="1">
    <location>
        <begin position="191"/>
        <end position="214"/>
    </location>
</feature>
<keyword evidence="3" id="KW-1185">Reference proteome</keyword>
<name>A0A8S0PFT8_OLEEU</name>
<accession>A0A8S0PFT8</accession>
<keyword evidence="1" id="KW-1133">Transmembrane helix</keyword>